<dbReference type="AlphaFoldDB" id="A0A1G5SEP7"/>
<dbReference type="EMBL" id="FMWO01000048">
    <property type="protein sequence ID" value="SCZ85673.1"/>
    <property type="molecule type" value="Genomic_DNA"/>
</dbReference>
<dbReference type="Gene3D" id="3.40.50.720">
    <property type="entry name" value="NAD(P)-binding Rossmann-like Domain"/>
    <property type="match status" value="1"/>
</dbReference>
<name>A0A1G5SEP7_9PROT</name>
<protein>
    <submittedName>
        <fullName evidence="1">Short-chain dehydrogenase/reductase SDR</fullName>
    </submittedName>
</protein>
<dbReference type="OrthoDB" id="7419852at2"/>
<organism evidence="1 2">
    <name type="scientific">Nitrosomonas mobilis</name>
    <dbReference type="NCBI Taxonomy" id="51642"/>
    <lineage>
        <taxon>Bacteria</taxon>
        <taxon>Pseudomonadati</taxon>
        <taxon>Pseudomonadota</taxon>
        <taxon>Betaproteobacteria</taxon>
        <taxon>Nitrosomonadales</taxon>
        <taxon>Nitrosomonadaceae</taxon>
        <taxon>Nitrosomonas</taxon>
    </lineage>
</organism>
<evidence type="ECO:0000313" key="1">
    <source>
        <dbReference type="EMBL" id="SCZ85673.1"/>
    </source>
</evidence>
<dbReference type="SUPFAM" id="SSF51735">
    <property type="entry name" value="NAD(P)-binding Rossmann-fold domains"/>
    <property type="match status" value="1"/>
</dbReference>
<dbReference type="InterPro" id="IPR036291">
    <property type="entry name" value="NAD(P)-bd_dom_sf"/>
</dbReference>
<evidence type="ECO:0000313" key="2">
    <source>
        <dbReference type="Proteomes" id="UP000198729"/>
    </source>
</evidence>
<keyword evidence="2" id="KW-1185">Reference proteome</keyword>
<gene>
    <name evidence="1" type="ORF">NSMM_400151</name>
</gene>
<dbReference type="Proteomes" id="UP000198729">
    <property type="component" value="Unassembled WGS sequence"/>
</dbReference>
<reference evidence="1 2" key="1">
    <citation type="submission" date="2016-10" db="EMBL/GenBank/DDBJ databases">
        <authorList>
            <person name="de Groot N.N."/>
        </authorList>
    </citation>
    <scope>NUCLEOTIDE SEQUENCE [LARGE SCALE GENOMIC DNA]</scope>
    <source>
        <strain evidence="1">1</strain>
    </source>
</reference>
<proteinExistence type="predicted"/>
<dbReference type="RefSeq" id="WP_090286139.1">
    <property type="nucleotide sequence ID" value="NZ_FMWO01000048.1"/>
</dbReference>
<sequence>MNQYDGFFSDSISKNVAIIGASGGVGFAVTRRLLVTGYRVSAAYRTHKIPDVHALMCQHAKQLSL</sequence>
<accession>A0A1G5SEP7</accession>